<feature type="compositionally biased region" description="Basic and acidic residues" evidence="2">
    <location>
        <begin position="213"/>
        <end position="228"/>
    </location>
</feature>
<evidence type="ECO:0000256" key="2">
    <source>
        <dbReference type="SAM" id="MobiDB-lite"/>
    </source>
</evidence>
<feature type="compositionally biased region" description="Low complexity" evidence="2">
    <location>
        <begin position="348"/>
        <end position="357"/>
    </location>
</feature>
<dbReference type="Pfam" id="PF00498">
    <property type="entry name" value="FHA"/>
    <property type="match status" value="1"/>
</dbReference>
<evidence type="ECO:0000313" key="4">
    <source>
        <dbReference type="EMBL" id="RFA07819.1"/>
    </source>
</evidence>
<dbReference type="AlphaFoldDB" id="A0A3E0VDT6"/>
<proteinExistence type="predicted"/>
<keyword evidence="1" id="KW-0597">Phosphoprotein</keyword>
<reference evidence="4 5" key="1">
    <citation type="submission" date="2017-04" db="EMBL/GenBank/DDBJ databases">
        <title>Comparative genome analysis of Subtercola boreus.</title>
        <authorList>
            <person name="Cho Y.-J."/>
            <person name="Cho A."/>
            <person name="Kim O.-S."/>
            <person name="Lee J.-I."/>
        </authorList>
    </citation>
    <scope>NUCLEOTIDE SEQUENCE [LARGE SCALE GENOMIC DNA]</scope>
    <source>
        <strain evidence="4 5">K300</strain>
    </source>
</reference>
<dbReference type="RefSeq" id="WP_170151823.1">
    <property type="nucleotide sequence ID" value="NZ_NBWZ01000001.1"/>
</dbReference>
<feature type="compositionally biased region" description="Pro residues" evidence="2">
    <location>
        <begin position="337"/>
        <end position="347"/>
    </location>
</feature>
<accession>A0A3E0VDT6</accession>
<gene>
    <name evidence="4" type="ORF">B7R54_00280</name>
</gene>
<name>A0A3E0VDT6_9MICO</name>
<dbReference type="InterPro" id="IPR000253">
    <property type="entry name" value="FHA_dom"/>
</dbReference>
<dbReference type="PROSITE" id="PS50006">
    <property type="entry name" value="FHA_DOMAIN"/>
    <property type="match status" value="1"/>
</dbReference>
<sequence length="514" mass="52107">MPRQTYVPGTWFAVVSERGVALLPGDVPATLAETVWAALDGGRGLGAVLESLTGAFGTSLTAIPPFAVALFTGPEVRLAVRGPLSIVVTEPGSAPLTVSGADITTWSERVATGAESLQLTAEDATPDDRASASAHDLRIGSGVVLARSLRVDVAATSSAAPVAAAADSAPTNILAVSAVESRAVAEDTLADTGTVQAAPSPAELEPVQPTSVEEVHEPLTDPVEDTRTDIPDEAYDHLWGTTVVKSVESAAVRDLDDDESERPDAAAVAPPRSGVTPGESGDPEPVAAPETPSAPAQTPAAPADWTAPPATGLIDRVPGFSAAIGAPAPAPGAQVPVPTPAPAPDPAPAAASAASSADVDHDGLTITVSELDALRRLGGAASASGTGTGSDQETGSQAAPVSHGSIRLSTGDTVTLDRTVIVGRRPRANRVDADRMPALITVPSPEQDISRNHLEVRIEGRHVLAVDLDTTNGSVLHREGTPPERLTPSEPVLLLDGDVIDIGDGVTLAFEGLS</sequence>
<organism evidence="4 5">
    <name type="scientific">Subtercola boreus</name>
    <dbReference type="NCBI Taxonomy" id="120213"/>
    <lineage>
        <taxon>Bacteria</taxon>
        <taxon>Bacillati</taxon>
        <taxon>Actinomycetota</taxon>
        <taxon>Actinomycetes</taxon>
        <taxon>Micrococcales</taxon>
        <taxon>Microbacteriaceae</taxon>
        <taxon>Subtercola</taxon>
    </lineage>
</organism>
<feature type="region of interest" description="Disordered" evidence="2">
    <location>
        <begin position="329"/>
        <end position="358"/>
    </location>
</feature>
<evidence type="ECO:0000313" key="5">
    <source>
        <dbReference type="Proteomes" id="UP000256486"/>
    </source>
</evidence>
<feature type="region of interest" description="Disordered" evidence="2">
    <location>
        <begin position="380"/>
        <end position="407"/>
    </location>
</feature>
<dbReference type="SUPFAM" id="SSF49879">
    <property type="entry name" value="SMAD/FHA domain"/>
    <property type="match status" value="1"/>
</dbReference>
<evidence type="ECO:0000256" key="1">
    <source>
        <dbReference type="ARBA" id="ARBA00022553"/>
    </source>
</evidence>
<dbReference type="InterPro" id="IPR008984">
    <property type="entry name" value="SMAD_FHA_dom_sf"/>
</dbReference>
<comment type="caution">
    <text evidence="4">The sequence shown here is derived from an EMBL/GenBank/DDBJ whole genome shotgun (WGS) entry which is preliminary data.</text>
</comment>
<feature type="compositionally biased region" description="Low complexity" evidence="2">
    <location>
        <begin position="287"/>
        <end position="311"/>
    </location>
</feature>
<protein>
    <recommendedName>
        <fullName evidence="3">FHA domain-containing protein</fullName>
    </recommendedName>
</protein>
<dbReference type="EMBL" id="NBWZ01000001">
    <property type="protein sequence ID" value="RFA07819.1"/>
    <property type="molecule type" value="Genomic_DNA"/>
</dbReference>
<feature type="region of interest" description="Disordered" evidence="2">
    <location>
        <begin position="252"/>
        <end position="314"/>
    </location>
</feature>
<feature type="region of interest" description="Disordered" evidence="2">
    <location>
        <begin position="195"/>
        <end position="228"/>
    </location>
</feature>
<evidence type="ECO:0000259" key="3">
    <source>
        <dbReference type="PROSITE" id="PS50006"/>
    </source>
</evidence>
<dbReference type="CDD" id="cd00060">
    <property type="entry name" value="FHA"/>
    <property type="match status" value="1"/>
</dbReference>
<feature type="domain" description="FHA" evidence="3">
    <location>
        <begin position="420"/>
        <end position="481"/>
    </location>
</feature>
<keyword evidence="5" id="KW-1185">Reference proteome</keyword>
<dbReference type="Gene3D" id="2.60.200.20">
    <property type="match status" value="1"/>
</dbReference>
<dbReference type="Proteomes" id="UP000256486">
    <property type="component" value="Unassembled WGS sequence"/>
</dbReference>